<evidence type="ECO:0008006" key="4">
    <source>
        <dbReference type="Google" id="ProtNLM"/>
    </source>
</evidence>
<feature type="transmembrane region" description="Helical" evidence="1">
    <location>
        <begin position="125"/>
        <end position="146"/>
    </location>
</feature>
<feature type="transmembrane region" description="Helical" evidence="1">
    <location>
        <begin position="49"/>
        <end position="70"/>
    </location>
</feature>
<feature type="transmembrane region" description="Helical" evidence="1">
    <location>
        <begin position="100"/>
        <end position="119"/>
    </location>
</feature>
<proteinExistence type="predicted"/>
<dbReference type="EMBL" id="LWSA01000030">
    <property type="protein sequence ID" value="OCX76132.1"/>
    <property type="molecule type" value="Genomic_DNA"/>
</dbReference>
<dbReference type="InterPro" id="IPR036526">
    <property type="entry name" value="C-N_Hydrolase_sf"/>
</dbReference>
<name>A0A1C2IJH5_ACITH</name>
<dbReference type="AlphaFoldDB" id="A0A1C2IJH5"/>
<evidence type="ECO:0000313" key="2">
    <source>
        <dbReference type="EMBL" id="OCX76132.1"/>
    </source>
</evidence>
<dbReference type="SUPFAM" id="SSF56317">
    <property type="entry name" value="Carbon-nitrogen hydrolase"/>
    <property type="match status" value="1"/>
</dbReference>
<evidence type="ECO:0000313" key="3">
    <source>
        <dbReference type="Proteomes" id="UP000094893"/>
    </source>
</evidence>
<feature type="transmembrane region" description="Helical" evidence="1">
    <location>
        <begin position="76"/>
        <end position="93"/>
    </location>
</feature>
<feature type="transmembrane region" description="Helical" evidence="1">
    <location>
        <begin position="167"/>
        <end position="187"/>
    </location>
</feature>
<sequence>MTSVATRSVLAALLGLSWQYEHWGPIISLILIPLVVMGGTRRDRYGVALAYYLAGSYVLPGGASVFFGPGHVLEGIFLWLASSALLAAGWAFADRPWKVVAALMVDALPPLGLFDWLSPLASAGVLFPGASWVGLLMLLTGVYLSVRWMTQGLPIDLKWRHVCTDTLGFLAGMALMLNVFTAVNPAVVPKGWTGMNLHLGPITGNIMADMNRNQEWIRQTQAKAGSAKVVLLPETLTTWWAGNAAEVRQAVPNGQTWLVGASVPVGSDLLADGIEAVTSSAHESGGNGGLGERGKGKGGWALPGATLPSATPLFISAFPMPVSMWHPWSQSHGYVRADGVDYEASWWEPVRKVDGVRAWASICYDQILPWVWMEGVVQDPQVVLLTNNEWWARGTGIPEIQRATAWAWARLIGAPVVEAENS</sequence>
<organism evidence="2 3">
    <name type="scientific">Acidithiobacillus thiooxidans</name>
    <name type="common">Thiobacillus thiooxidans</name>
    <dbReference type="NCBI Taxonomy" id="930"/>
    <lineage>
        <taxon>Bacteria</taxon>
        <taxon>Pseudomonadati</taxon>
        <taxon>Pseudomonadota</taxon>
        <taxon>Acidithiobacillia</taxon>
        <taxon>Acidithiobacillales</taxon>
        <taxon>Acidithiobacillaceae</taxon>
        <taxon>Acidithiobacillus</taxon>
    </lineage>
</organism>
<protein>
    <recommendedName>
        <fullName evidence="4">Conjugal transfer protein TraB</fullName>
    </recommendedName>
</protein>
<keyword evidence="1" id="KW-0812">Transmembrane</keyword>
<comment type="caution">
    <text evidence="2">The sequence shown here is derived from an EMBL/GenBank/DDBJ whole genome shotgun (WGS) entry which is preliminary data.</text>
</comment>
<keyword evidence="1" id="KW-0472">Membrane</keyword>
<dbReference type="Proteomes" id="UP000094893">
    <property type="component" value="Unassembled WGS sequence"/>
</dbReference>
<gene>
    <name evidence="2" type="ORF">A6P07_03145</name>
</gene>
<evidence type="ECO:0000256" key="1">
    <source>
        <dbReference type="SAM" id="Phobius"/>
    </source>
</evidence>
<reference evidence="2 3" key="1">
    <citation type="journal article" date="2016" name="Int. J. Mol. Sci.">
        <title>Comparative genomics of the extreme acidophile Acidithiobacillus thiooxidans reveals intraspecific divergence and niche adaptation.</title>
        <authorList>
            <person name="Zhang X."/>
            <person name="Feng X."/>
            <person name="Tao J."/>
            <person name="Ma L."/>
            <person name="Xiao Y."/>
            <person name="Liang Y."/>
            <person name="Liu X."/>
            <person name="Yin H."/>
        </authorList>
    </citation>
    <scope>NUCLEOTIDE SEQUENCE [LARGE SCALE GENOMIC DNA]</scope>
    <source>
        <strain evidence="2 3">A02</strain>
    </source>
</reference>
<keyword evidence="1" id="KW-1133">Transmembrane helix</keyword>
<feature type="transmembrane region" description="Helical" evidence="1">
    <location>
        <begin position="20"/>
        <end position="37"/>
    </location>
</feature>
<accession>A0A1C2IJH5</accession>